<feature type="signal peptide" evidence="1">
    <location>
        <begin position="1"/>
        <end position="17"/>
    </location>
</feature>
<evidence type="ECO:0000313" key="3">
    <source>
        <dbReference type="Proteomes" id="UP000799302"/>
    </source>
</evidence>
<evidence type="ECO:0008006" key="4">
    <source>
        <dbReference type="Google" id="ProtNLM"/>
    </source>
</evidence>
<gene>
    <name evidence="2" type="ORF">BT63DRAFT_417281</name>
</gene>
<dbReference type="OrthoDB" id="4142625at2759"/>
<reference evidence="2" key="1">
    <citation type="journal article" date="2020" name="Stud. Mycol.">
        <title>101 Dothideomycetes genomes: a test case for predicting lifestyles and emergence of pathogens.</title>
        <authorList>
            <person name="Haridas S."/>
            <person name="Albert R."/>
            <person name="Binder M."/>
            <person name="Bloem J."/>
            <person name="Labutti K."/>
            <person name="Salamov A."/>
            <person name="Andreopoulos B."/>
            <person name="Baker S."/>
            <person name="Barry K."/>
            <person name="Bills G."/>
            <person name="Bluhm B."/>
            <person name="Cannon C."/>
            <person name="Castanera R."/>
            <person name="Culley D."/>
            <person name="Daum C."/>
            <person name="Ezra D."/>
            <person name="Gonzalez J."/>
            <person name="Henrissat B."/>
            <person name="Kuo A."/>
            <person name="Liang C."/>
            <person name="Lipzen A."/>
            <person name="Lutzoni F."/>
            <person name="Magnuson J."/>
            <person name="Mondo S."/>
            <person name="Nolan M."/>
            <person name="Ohm R."/>
            <person name="Pangilinan J."/>
            <person name="Park H.-J."/>
            <person name="Ramirez L."/>
            <person name="Alfaro M."/>
            <person name="Sun H."/>
            <person name="Tritt A."/>
            <person name="Yoshinaga Y."/>
            <person name="Zwiers L.-H."/>
            <person name="Turgeon B."/>
            <person name="Goodwin S."/>
            <person name="Spatafora J."/>
            <person name="Crous P."/>
            <person name="Grigoriev I."/>
        </authorList>
    </citation>
    <scope>NUCLEOTIDE SEQUENCE</scope>
    <source>
        <strain evidence="2">CBS 115976</strain>
    </source>
</reference>
<sequence>MKSLILSLAVAANVASATKFVSAPEGWTQSLNLKTKVTYDIPRLSSRDVLPPKIQQLKSRNPHIPGSKTVKVRYGPYTVPGARVPGGEGMIENRPSMSVDKPCQNCMLLGMNAGLEYPDGSDANTNTMMWLHHMVMFNIGKGAWDATCTIIGAPHLIVGSLPSSSERFFSSGNERTTTFFNPPWANVTNLGYPIYPADRFGIIVDLMNMNNEAKPAYLTIYYDFVDDHPATFDEVKPVWLDAFQCMTSELSGRTANAKFDFAASPWITNFEGEVLGAGGHLHDGGTHLDLEVDKQLVCTSTPTYGTDEQALARADIGKAGGIAPLPKVSNETAHVAPKGGHGHGSQHIIAMSICADNKAGVKELPISPLKVSKLVKGQSWVLKAYYDYNLHPGMKSNSGGMSTVMGISIMYAKTATKRVA</sequence>
<evidence type="ECO:0000313" key="2">
    <source>
        <dbReference type="EMBL" id="KAF2665746.1"/>
    </source>
</evidence>
<keyword evidence="3" id="KW-1185">Reference proteome</keyword>
<protein>
    <recommendedName>
        <fullName evidence="4">Di-copper centre-containing protein</fullName>
    </recommendedName>
</protein>
<proteinExistence type="predicted"/>
<accession>A0A6A6U273</accession>
<name>A0A6A6U273_9PEZI</name>
<feature type="chain" id="PRO_5025588116" description="Di-copper centre-containing protein" evidence="1">
    <location>
        <begin position="18"/>
        <end position="420"/>
    </location>
</feature>
<dbReference type="AlphaFoldDB" id="A0A6A6U273"/>
<organism evidence="2 3">
    <name type="scientific">Microthyrium microscopicum</name>
    <dbReference type="NCBI Taxonomy" id="703497"/>
    <lineage>
        <taxon>Eukaryota</taxon>
        <taxon>Fungi</taxon>
        <taxon>Dikarya</taxon>
        <taxon>Ascomycota</taxon>
        <taxon>Pezizomycotina</taxon>
        <taxon>Dothideomycetes</taxon>
        <taxon>Dothideomycetes incertae sedis</taxon>
        <taxon>Microthyriales</taxon>
        <taxon>Microthyriaceae</taxon>
        <taxon>Microthyrium</taxon>
    </lineage>
</organism>
<dbReference type="EMBL" id="MU004240">
    <property type="protein sequence ID" value="KAF2665746.1"/>
    <property type="molecule type" value="Genomic_DNA"/>
</dbReference>
<keyword evidence="1" id="KW-0732">Signal</keyword>
<dbReference type="Proteomes" id="UP000799302">
    <property type="component" value="Unassembled WGS sequence"/>
</dbReference>
<evidence type="ECO:0000256" key="1">
    <source>
        <dbReference type="SAM" id="SignalP"/>
    </source>
</evidence>